<evidence type="ECO:0000256" key="14">
    <source>
        <dbReference type="ARBA" id="ARBA00047851"/>
    </source>
</evidence>
<keyword evidence="9" id="KW-0418">Kinase</keyword>
<dbReference type="InterPro" id="IPR034291">
    <property type="entry name" value="TMP_synthase"/>
</dbReference>
<dbReference type="GO" id="GO:0005524">
    <property type="term" value="F:ATP binding"/>
    <property type="evidence" value="ECO:0007669"/>
    <property type="project" value="UniProtKB-KW"/>
</dbReference>
<evidence type="ECO:0000256" key="5">
    <source>
        <dbReference type="ARBA" id="ARBA00005165"/>
    </source>
</evidence>
<comment type="caution">
    <text evidence="19">The sequence shown here is derived from an EMBL/GenBank/DDBJ whole genome shotgun (WGS) entry which is preliminary data.</text>
</comment>
<dbReference type="Proteomes" id="UP000033140">
    <property type="component" value="Unassembled WGS sequence"/>
</dbReference>
<dbReference type="InterPro" id="IPR000417">
    <property type="entry name" value="Hyethyz_kinase"/>
</dbReference>
<feature type="domain" description="Thiamine phosphate synthase/TenI" evidence="18">
    <location>
        <begin position="12"/>
        <end position="206"/>
    </location>
</feature>
<organism evidence="19 20">
    <name type="scientific">Saitoella complicata (strain BCRC 22490 / CBS 7301 / JCM 7358 / NBRC 10748 / NRRL Y-17804)</name>
    <dbReference type="NCBI Taxonomy" id="698492"/>
    <lineage>
        <taxon>Eukaryota</taxon>
        <taxon>Fungi</taxon>
        <taxon>Dikarya</taxon>
        <taxon>Ascomycota</taxon>
        <taxon>Taphrinomycotina</taxon>
        <taxon>Taphrinomycotina incertae sedis</taxon>
        <taxon>Saitoella</taxon>
    </lineage>
</organism>
<sequence>MPIDKSKIDWSLYLVTDPDMIPEGSDIYTHVREAIKGGCTVVQLREKKTDTGLFVEKAKKLLEITREYNVPLLINDRVDVVLASGADGIHVGQDDMDLKDVRRLLGPDAIIGISVGSIKEAKVGIAGRADYFGLGPIWDTNTKKLTKPLVGTMGARTVLSYIEQNAGYEIPCVAIGGIKDYNIQRLFFQSRTGTKSISGIAIVSAIMASTTPYDAAKSLLTSIKTPAPFIPSPPSPSLLHPGDALITKITQIITQIGKKGPLVHHMTNNVAKNLQANASLAIGASPIMSENALEAADLAKINGALLLNIGTAHPESPVAMLEALRIANTAGTPVLLDPVGAGATQFRKDTVAGFLAGGYCDIIKGNEAEIRALLGLSAHARGVDSLHSSSSASRAELASTLARREQNTVVVSGAVDVVSDGERTFCVSNGDAMLGFITGSGCTLGTVIATCAAVEEDKCVAAVAGCVVYGIAAERAVKRDDVKGPGTFQTALVDEIWRIRGECGEGNLDWVKGAKVTSA</sequence>
<keyword evidence="11" id="KW-0460">Magnesium</keyword>
<evidence type="ECO:0000313" key="20">
    <source>
        <dbReference type="Proteomes" id="UP000033140"/>
    </source>
</evidence>
<keyword evidence="8" id="KW-0547">Nucleotide-binding</keyword>
<dbReference type="HAMAP" id="MF_00097">
    <property type="entry name" value="TMP_synthase"/>
    <property type="match status" value="1"/>
</dbReference>
<dbReference type="SUPFAM" id="SSF53613">
    <property type="entry name" value="Ribokinase-like"/>
    <property type="match status" value="1"/>
</dbReference>
<evidence type="ECO:0000256" key="15">
    <source>
        <dbReference type="ARBA" id="ARBA00047883"/>
    </source>
</evidence>
<name>A0A0E9NI72_SAICN</name>
<accession>A0A0E9NI72</accession>
<proteinExistence type="inferred from homology"/>
<dbReference type="GO" id="GO:0005737">
    <property type="term" value="C:cytoplasm"/>
    <property type="evidence" value="ECO:0007669"/>
    <property type="project" value="TreeGrafter"/>
</dbReference>
<comment type="similarity">
    <text evidence="17">In the N-terminal section; belongs to the thiamine-phosphate synthase family.</text>
</comment>
<evidence type="ECO:0000256" key="9">
    <source>
        <dbReference type="ARBA" id="ARBA00022777"/>
    </source>
</evidence>
<evidence type="ECO:0000256" key="6">
    <source>
        <dbReference type="ARBA" id="ARBA00022679"/>
    </source>
</evidence>
<keyword evidence="10" id="KW-0067">ATP-binding</keyword>
<keyword evidence="20" id="KW-1185">Reference proteome</keyword>
<dbReference type="InterPro" id="IPR013785">
    <property type="entry name" value="Aldolase_TIM"/>
</dbReference>
<comment type="function">
    <text evidence="3">Condenses 4-methyl-5-(beta-hydroxyethyl)thiazole monophosphate (THZ-P) and 2-methyl-4-amino-5-hydroxymethyl pyrimidine pyrophosphate (HMP-PP) to form thiamine monophosphate (TMP).</text>
</comment>
<dbReference type="OMA" id="GQTDMPI"/>
<dbReference type="NCBIfam" id="TIGR00693">
    <property type="entry name" value="thiE"/>
    <property type="match status" value="1"/>
</dbReference>
<dbReference type="InterPro" id="IPR029056">
    <property type="entry name" value="Ribokinase-like"/>
</dbReference>
<evidence type="ECO:0000256" key="7">
    <source>
        <dbReference type="ARBA" id="ARBA00022723"/>
    </source>
</evidence>
<comment type="pathway">
    <text evidence="5">Cofactor biosynthesis; thiamine diphosphate biosynthesis; thiamine phosphate from 4-amino-2-methyl-5-diphosphomethylpyrimidine and 4-methyl-5-(2-phosphoethyl)-thiazole: step 1/1.</text>
</comment>
<dbReference type="NCBIfam" id="TIGR00694">
    <property type="entry name" value="thiM"/>
    <property type="match status" value="1"/>
</dbReference>
<comment type="catalytic activity">
    <reaction evidence="15">
        <text>2-[(2R,5Z)-2-carboxy-4-methylthiazol-5(2H)-ylidene]ethyl phosphate + 4-amino-2-methyl-5-(diphosphooxymethyl)pyrimidine + 2 H(+) = thiamine phosphate + CO2 + diphosphate</text>
        <dbReference type="Rhea" id="RHEA:47844"/>
        <dbReference type="ChEBI" id="CHEBI:15378"/>
        <dbReference type="ChEBI" id="CHEBI:16526"/>
        <dbReference type="ChEBI" id="CHEBI:33019"/>
        <dbReference type="ChEBI" id="CHEBI:37575"/>
        <dbReference type="ChEBI" id="CHEBI:57841"/>
        <dbReference type="ChEBI" id="CHEBI:62899"/>
        <dbReference type="EC" id="2.5.1.3"/>
    </reaction>
</comment>
<keyword evidence="12" id="KW-0784">Thiamine biosynthesis</keyword>
<evidence type="ECO:0000256" key="2">
    <source>
        <dbReference type="ARBA" id="ARBA00001946"/>
    </source>
</evidence>
<dbReference type="CDD" id="cd01170">
    <property type="entry name" value="THZ_kinase"/>
    <property type="match status" value="1"/>
</dbReference>
<dbReference type="UniPathway" id="UPA00060">
    <property type="reaction ID" value="UER00139"/>
</dbReference>
<dbReference type="GO" id="GO:0009229">
    <property type="term" value="P:thiamine diphosphate biosynthetic process"/>
    <property type="evidence" value="ECO:0007669"/>
    <property type="project" value="UniProtKB-UniPathway"/>
</dbReference>
<comment type="catalytic activity">
    <reaction evidence="14">
        <text>2-(2-carboxy-4-methylthiazol-5-yl)ethyl phosphate + 4-amino-2-methyl-5-(diphosphooxymethyl)pyrimidine + 2 H(+) = thiamine phosphate + CO2 + diphosphate</text>
        <dbReference type="Rhea" id="RHEA:47848"/>
        <dbReference type="ChEBI" id="CHEBI:15378"/>
        <dbReference type="ChEBI" id="CHEBI:16526"/>
        <dbReference type="ChEBI" id="CHEBI:33019"/>
        <dbReference type="ChEBI" id="CHEBI:37575"/>
        <dbReference type="ChEBI" id="CHEBI:57841"/>
        <dbReference type="ChEBI" id="CHEBI:62890"/>
        <dbReference type="EC" id="2.5.1.3"/>
    </reaction>
</comment>
<dbReference type="InterPro" id="IPR036206">
    <property type="entry name" value="ThiamineP_synth_sf"/>
</dbReference>
<evidence type="ECO:0000256" key="1">
    <source>
        <dbReference type="ARBA" id="ARBA00001771"/>
    </source>
</evidence>
<dbReference type="GO" id="GO:0009228">
    <property type="term" value="P:thiamine biosynthetic process"/>
    <property type="evidence" value="ECO:0007669"/>
    <property type="project" value="UniProtKB-KW"/>
</dbReference>
<protein>
    <recommendedName>
        <fullName evidence="18">Thiamine phosphate synthase/TenI domain-containing protein</fullName>
    </recommendedName>
</protein>
<comment type="catalytic activity">
    <reaction evidence="13">
        <text>4-methyl-5-(2-phosphooxyethyl)-thiazole + 4-amino-2-methyl-5-(diphosphooxymethyl)pyrimidine + H(+) = thiamine phosphate + diphosphate</text>
        <dbReference type="Rhea" id="RHEA:22328"/>
        <dbReference type="ChEBI" id="CHEBI:15378"/>
        <dbReference type="ChEBI" id="CHEBI:33019"/>
        <dbReference type="ChEBI" id="CHEBI:37575"/>
        <dbReference type="ChEBI" id="CHEBI:57841"/>
        <dbReference type="ChEBI" id="CHEBI:58296"/>
        <dbReference type="EC" id="2.5.1.3"/>
    </reaction>
</comment>
<dbReference type="PANTHER" id="PTHR20857:SF23">
    <property type="entry name" value="THIAMINE BIOSYNTHETIC BIFUNCTIONAL ENZYME"/>
    <property type="match status" value="1"/>
</dbReference>
<dbReference type="RefSeq" id="XP_019023275.1">
    <property type="nucleotide sequence ID" value="XM_019169631.1"/>
</dbReference>
<evidence type="ECO:0000313" key="19">
    <source>
        <dbReference type="EMBL" id="GAO49544.1"/>
    </source>
</evidence>
<reference evidence="19 20" key="3">
    <citation type="journal article" date="2015" name="Genome Announc.">
        <title>Draft Genome Sequence of the Archiascomycetous Yeast Saitoella complicata.</title>
        <authorList>
            <person name="Yamauchi K."/>
            <person name="Kondo S."/>
            <person name="Hamamoto M."/>
            <person name="Takahashi Y."/>
            <person name="Ogura Y."/>
            <person name="Hayashi T."/>
            <person name="Nishida H."/>
        </authorList>
    </citation>
    <scope>NUCLEOTIDE SEQUENCE [LARGE SCALE GENOMIC DNA]</scope>
    <source>
        <strain evidence="19 20">NRRL Y-17804</strain>
    </source>
</reference>
<dbReference type="Pfam" id="PF02110">
    <property type="entry name" value="HK"/>
    <property type="match status" value="1"/>
</dbReference>
<dbReference type="STRING" id="698492.A0A0E9NI72"/>
<evidence type="ECO:0000256" key="11">
    <source>
        <dbReference type="ARBA" id="ARBA00022842"/>
    </source>
</evidence>
<dbReference type="SUPFAM" id="SSF51391">
    <property type="entry name" value="Thiamin phosphate synthase"/>
    <property type="match status" value="1"/>
</dbReference>
<reference evidence="19 20" key="2">
    <citation type="journal article" date="2014" name="J. Gen. Appl. Microbiol.">
        <title>The early diverging ascomycetous budding yeast Saitoella complicata has three histone deacetylases belonging to the Clr6, Hos2, and Rpd3 lineages.</title>
        <authorList>
            <person name="Nishida H."/>
            <person name="Matsumoto T."/>
            <person name="Kondo S."/>
            <person name="Hamamoto M."/>
            <person name="Yoshikawa H."/>
        </authorList>
    </citation>
    <scope>NUCLEOTIDE SEQUENCE [LARGE SCALE GENOMIC DNA]</scope>
    <source>
        <strain evidence="19 20">NRRL Y-17804</strain>
    </source>
</reference>
<evidence type="ECO:0000256" key="8">
    <source>
        <dbReference type="ARBA" id="ARBA00022741"/>
    </source>
</evidence>
<comment type="similarity">
    <text evidence="16">In the C-terminal section; belongs to the Thz kinase family.</text>
</comment>
<dbReference type="HAMAP" id="MF_00228">
    <property type="entry name" value="Thz_kinase"/>
    <property type="match status" value="1"/>
</dbReference>
<evidence type="ECO:0000256" key="13">
    <source>
        <dbReference type="ARBA" id="ARBA00047334"/>
    </source>
</evidence>
<keyword evidence="6" id="KW-0808">Transferase</keyword>
<evidence type="ECO:0000259" key="18">
    <source>
        <dbReference type="Pfam" id="PF02581"/>
    </source>
</evidence>
<comment type="cofactor">
    <cofactor evidence="2">
        <name>Mg(2+)</name>
        <dbReference type="ChEBI" id="CHEBI:18420"/>
    </cofactor>
</comment>
<keyword evidence="7" id="KW-0479">Metal-binding</keyword>
<evidence type="ECO:0000256" key="4">
    <source>
        <dbReference type="ARBA" id="ARBA00004868"/>
    </source>
</evidence>
<dbReference type="GO" id="GO:0004417">
    <property type="term" value="F:hydroxyethylthiazole kinase activity"/>
    <property type="evidence" value="ECO:0007669"/>
    <property type="project" value="UniProtKB-EC"/>
</dbReference>
<evidence type="ECO:0000256" key="16">
    <source>
        <dbReference type="ARBA" id="ARBA00061146"/>
    </source>
</evidence>
<dbReference type="Gene3D" id="3.40.1190.20">
    <property type="match status" value="1"/>
</dbReference>
<dbReference type="PRINTS" id="PR01099">
    <property type="entry name" value="HYETHTZKNASE"/>
</dbReference>
<dbReference type="AlphaFoldDB" id="A0A0E9NI72"/>
<evidence type="ECO:0000256" key="17">
    <source>
        <dbReference type="ARBA" id="ARBA00061283"/>
    </source>
</evidence>
<gene>
    <name evidence="19" type="ORF">G7K_3693-t1</name>
</gene>
<dbReference type="GO" id="GO:0000287">
    <property type="term" value="F:magnesium ion binding"/>
    <property type="evidence" value="ECO:0007669"/>
    <property type="project" value="InterPro"/>
</dbReference>
<evidence type="ECO:0000256" key="3">
    <source>
        <dbReference type="ARBA" id="ARBA00003814"/>
    </source>
</evidence>
<dbReference type="EMBL" id="BACD03000023">
    <property type="protein sequence ID" value="GAO49544.1"/>
    <property type="molecule type" value="Genomic_DNA"/>
</dbReference>
<comment type="catalytic activity">
    <reaction evidence="1">
        <text>5-(2-hydroxyethyl)-4-methylthiazole + ATP = 4-methyl-5-(2-phosphooxyethyl)-thiazole + ADP + H(+)</text>
        <dbReference type="Rhea" id="RHEA:24212"/>
        <dbReference type="ChEBI" id="CHEBI:15378"/>
        <dbReference type="ChEBI" id="CHEBI:17957"/>
        <dbReference type="ChEBI" id="CHEBI:30616"/>
        <dbReference type="ChEBI" id="CHEBI:58296"/>
        <dbReference type="ChEBI" id="CHEBI:456216"/>
        <dbReference type="EC" id="2.7.1.50"/>
    </reaction>
</comment>
<dbReference type="FunFam" id="3.20.20.70:FF:000104">
    <property type="entry name" value="Thiamine biosynthetic bifunctional enzyme"/>
    <property type="match status" value="1"/>
</dbReference>
<dbReference type="GO" id="GO:0004789">
    <property type="term" value="F:thiamine-phosphate diphosphorylase activity"/>
    <property type="evidence" value="ECO:0007669"/>
    <property type="project" value="UniProtKB-EC"/>
</dbReference>
<dbReference type="NCBIfam" id="NF006830">
    <property type="entry name" value="PRK09355.1"/>
    <property type="match status" value="1"/>
</dbReference>
<reference evidence="19 20" key="1">
    <citation type="journal article" date="2011" name="J. Gen. Appl. Microbiol.">
        <title>Draft genome sequencing of the enigmatic yeast Saitoella complicata.</title>
        <authorList>
            <person name="Nishida H."/>
            <person name="Hamamoto M."/>
            <person name="Sugiyama J."/>
        </authorList>
    </citation>
    <scope>NUCLEOTIDE SEQUENCE [LARGE SCALE GENOMIC DNA]</scope>
    <source>
        <strain evidence="19 20">NRRL Y-17804</strain>
    </source>
</reference>
<comment type="pathway">
    <text evidence="4">Cofactor biosynthesis; thiamine diphosphate biosynthesis; 4-methyl-5-(2-phosphoethyl)-thiazole from 5-(2-hydroxyethyl)-4-methylthiazole: step 1/1.</text>
</comment>
<dbReference type="PANTHER" id="PTHR20857">
    <property type="entry name" value="THIAMINE-PHOSPHATE PYROPHOSPHORYLASE"/>
    <property type="match status" value="1"/>
</dbReference>
<dbReference type="InterPro" id="IPR022998">
    <property type="entry name" value="ThiamineP_synth_TenI"/>
</dbReference>
<dbReference type="Gene3D" id="3.20.20.70">
    <property type="entry name" value="Aldolase class I"/>
    <property type="match status" value="1"/>
</dbReference>
<dbReference type="OrthoDB" id="4994at2759"/>
<dbReference type="CDD" id="cd00564">
    <property type="entry name" value="TMP_TenI"/>
    <property type="match status" value="1"/>
</dbReference>
<evidence type="ECO:0000256" key="12">
    <source>
        <dbReference type="ARBA" id="ARBA00022977"/>
    </source>
</evidence>
<evidence type="ECO:0000256" key="10">
    <source>
        <dbReference type="ARBA" id="ARBA00022840"/>
    </source>
</evidence>
<dbReference type="Pfam" id="PF02581">
    <property type="entry name" value="TMP-TENI"/>
    <property type="match status" value="1"/>
</dbReference>